<reference evidence="1 2" key="1">
    <citation type="submission" date="2020-10" db="EMBL/GenBank/DDBJ databases">
        <title>Connecting structure to function with the recovery of over 1000 high-quality activated sludge metagenome-assembled genomes encoding full-length rRNA genes using long-read sequencing.</title>
        <authorList>
            <person name="Singleton C.M."/>
            <person name="Petriglieri F."/>
            <person name="Kristensen J.M."/>
            <person name="Kirkegaard R.H."/>
            <person name="Michaelsen T.Y."/>
            <person name="Andersen M.H."/>
            <person name="Karst S.M."/>
            <person name="Dueholm M.S."/>
            <person name="Nielsen P.H."/>
            <person name="Albertsen M."/>
        </authorList>
    </citation>
    <scope>NUCLEOTIDE SEQUENCE [LARGE SCALE GENOMIC DNA]</scope>
    <source>
        <strain evidence="1">Ribe_18-Q3-R11-54_MAXAC.273</strain>
    </source>
</reference>
<name>A0A9D7SYW5_9BACT</name>
<protein>
    <submittedName>
        <fullName evidence="1">CRISPR-associated protein</fullName>
    </submittedName>
</protein>
<sequence>MATIQYILQFYSFWHAGSGLGTRSDLDASVIKDDNGITYLPGKTIGGLVKDAAQDVKNYQKSRVDLDFLFGKDDPNGGEETSDGECSFENGCLIGYEEIVEGKLQNYLYSSRAATALDHNHQAKDHSLRKIEITLPCKLYGAIKNVPDDNIDFVISSLHFIKRLGYNRTRGLGRCQITII</sequence>
<accession>A0A9D7SYW5</accession>
<dbReference type="Proteomes" id="UP000808337">
    <property type="component" value="Unassembled WGS sequence"/>
</dbReference>
<evidence type="ECO:0000313" key="2">
    <source>
        <dbReference type="Proteomes" id="UP000808337"/>
    </source>
</evidence>
<dbReference type="EMBL" id="JADKGY010000031">
    <property type="protein sequence ID" value="MBK9984689.1"/>
    <property type="molecule type" value="Genomic_DNA"/>
</dbReference>
<proteinExistence type="predicted"/>
<organism evidence="1 2">
    <name type="scientific">Candidatus Opimibacter skivensis</name>
    <dbReference type="NCBI Taxonomy" id="2982028"/>
    <lineage>
        <taxon>Bacteria</taxon>
        <taxon>Pseudomonadati</taxon>
        <taxon>Bacteroidota</taxon>
        <taxon>Saprospiria</taxon>
        <taxon>Saprospirales</taxon>
        <taxon>Saprospiraceae</taxon>
        <taxon>Candidatus Opimibacter</taxon>
    </lineage>
</organism>
<dbReference type="AlphaFoldDB" id="A0A9D7SYW5"/>
<comment type="caution">
    <text evidence="1">The sequence shown here is derived from an EMBL/GenBank/DDBJ whole genome shotgun (WGS) entry which is preliminary data.</text>
</comment>
<evidence type="ECO:0000313" key="1">
    <source>
        <dbReference type="EMBL" id="MBK9984689.1"/>
    </source>
</evidence>
<gene>
    <name evidence="1" type="ORF">IPP15_20385</name>
</gene>